<dbReference type="PROSITE" id="PS50110">
    <property type="entry name" value="RESPONSE_REGULATORY"/>
    <property type="match status" value="1"/>
</dbReference>
<sequence length="1164" mass="129161">MSTQEDRDAADLRARELFHYFQPDNPALMPVGQHATLSCEYPTIKKTSPNLVLTALAQLAALKLGVQRTVISLIDRKTLYVVAESSRSLNLVNNDQHDGDDGLWLGCSRGPLAETLCEKTVTLKPSDEKYAFFVVEDLKQHPTFSTLPCVAGYPQFRFYAGTPLRTGNGINIGSLYVIDPRPNLHMGDSHKETLGNIADAVMEYLETSRHSLESNRLTKLLAGLNTFVQGEASSDTPRDSRHSPGRPDFPTSYSSNSQRSPDTEPEEYMFKARSRSPPLLSSSRPNSDDGADSVPSGIIPSRARKCLPRSKTETRPDYKDNRAQRTFQRAANIMRESLNLGSNGGVVIVGNGQDSDQDSPEKEKKLAKLWAVSDTNQSHETREDFDSYPVSQMESSFVRRMIRHHPRGGLWYLKFHGVASSSDEDGTSSGSMKGAQNLSQPPLSLHPESLRSLREKDLQSMKKNFPNATRIIFTPLWDSLNSRWFGGAFCWSGAENRVFSAHVDLGGLFGFGSSLMVEYSRIQSQESAKQKGDFISTMSHELRSPLHGILASNELLFEHVDSEFAKRLLDTIRACGQTLLETFEQILDFTKINSFERELTRSRSPHQRVQRAPLQSRNIVKLVDVLAVVEEAVESVCSGQALSSIMNGGSASARLWQLDPMDDTIRESRTTDGEQVDMYLDAAPQNWLYVLEPGALRRVVMNVFGNALKHTESGSVSLHIEVQTSKNDFPVLMMTVSDTGRGISNDYLRSHIFTPFSQEDPMSPGAGLGLSLVRTILRSLGGSIAIKSQLGVGTVVKIMFPLTYPQQQKLSETESPFPSLSSPVVTSIDRVTTKLEGRRVFFYPADNFHPSKPLSSYMIKQYLTKWFGMANGDHAVPTTSDLVVIDERHLDQLPSAYRSSLLLVLSHRGPSLWSKVTSAKEQLLNSIWLTLPCGPHQLARILLGSLENSQSSKTDTSHNTAKSNQSDQDLDSNSTDPRTKRAFHLQHEVRLKSTNTALSVTSSIPSENITKPTVIDRELPVRIEKDIQETHASTPTEEKDGLRVLLVEDNAINLALLKKSISRVRTQVLHCAVNGANAVELVQKMPHGYDYIFMDMSMPVMDGFEASREIRLIETKRQTLSPARIIALTGLGSDEHISKAYAAGVNVFLRKPATIKQIMAVLGE</sequence>
<dbReference type="Gene3D" id="3.30.450.40">
    <property type="match status" value="1"/>
</dbReference>
<dbReference type="Pfam" id="PF02518">
    <property type="entry name" value="HATPase_c"/>
    <property type="match status" value="1"/>
</dbReference>
<dbReference type="OrthoDB" id="303614at2759"/>
<dbReference type="SUPFAM" id="SSF55874">
    <property type="entry name" value="ATPase domain of HSP90 chaperone/DNA topoisomerase II/histidine kinase"/>
    <property type="match status" value="1"/>
</dbReference>
<feature type="compositionally biased region" description="Low complexity" evidence="5">
    <location>
        <begin position="275"/>
        <end position="285"/>
    </location>
</feature>
<proteinExistence type="predicted"/>
<feature type="domain" description="Response regulatory" evidence="7">
    <location>
        <begin position="1043"/>
        <end position="1164"/>
    </location>
</feature>
<dbReference type="Proteomes" id="UP001150879">
    <property type="component" value="Unassembled WGS sequence"/>
</dbReference>
<dbReference type="PROSITE" id="PS50109">
    <property type="entry name" value="HIS_KIN"/>
    <property type="match status" value="1"/>
</dbReference>
<protein>
    <submittedName>
        <fullName evidence="8">CheY-like superfamily</fullName>
    </submittedName>
</protein>
<feature type="domain" description="Histidine kinase" evidence="6">
    <location>
        <begin position="537"/>
        <end position="804"/>
    </location>
</feature>
<evidence type="ECO:0000256" key="3">
    <source>
        <dbReference type="ARBA" id="ARBA00022777"/>
    </source>
</evidence>
<feature type="compositionally biased region" description="Basic and acidic residues" evidence="5">
    <location>
        <begin position="310"/>
        <end position="323"/>
    </location>
</feature>
<dbReference type="InterPro" id="IPR001789">
    <property type="entry name" value="Sig_transdc_resp-reg_receiver"/>
</dbReference>
<dbReference type="SMART" id="SM00387">
    <property type="entry name" value="HATPase_c"/>
    <property type="match status" value="1"/>
</dbReference>
<dbReference type="GO" id="GO:0000155">
    <property type="term" value="F:phosphorelay sensor kinase activity"/>
    <property type="evidence" value="ECO:0007669"/>
    <property type="project" value="InterPro"/>
</dbReference>
<comment type="caution">
    <text evidence="8">The sequence shown here is derived from an EMBL/GenBank/DDBJ whole genome shotgun (WGS) entry which is preliminary data.</text>
</comment>
<dbReference type="CDD" id="cd00082">
    <property type="entry name" value="HisKA"/>
    <property type="match status" value="1"/>
</dbReference>
<feature type="compositionally biased region" description="Polar residues" evidence="5">
    <location>
        <begin position="949"/>
        <end position="962"/>
    </location>
</feature>
<evidence type="ECO:0000259" key="7">
    <source>
        <dbReference type="PROSITE" id="PS50110"/>
    </source>
</evidence>
<evidence type="ECO:0000256" key="4">
    <source>
        <dbReference type="PROSITE-ProRule" id="PRU00169"/>
    </source>
</evidence>
<dbReference type="PANTHER" id="PTHR43719:SF72">
    <property type="entry name" value="HISTIDINE KINASE_RESPONSE REGULATOR, PUTATIVE (AFU_ORTHOLOGUE AFUA_8G06140)-RELATED"/>
    <property type="match status" value="1"/>
</dbReference>
<gene>
    <name evidence="8" type="ORF">N7472_010634</name>
</gene>
<reference evidence="8" key="1">
    <citation type="submission" date="2022-11" db="EMBL/GenBank/DDBJ databases">
        <authorList>
            <person name="Petersen C."/>
        </authorList>
    </citation>
    <scope>NUCLEOTIDE SEQUENCE</scope>
    <source>
        <strain evidence="8">IBT 16849</strain>
    </source>
</reference>
<dbReference type="SMART" id="SM00448">
    <property type="entry name" value="REC"/>
    <property type="match status" value="1"/>
</dbReference>
<feature type="compositionally biased region" description="Polar residues" evidence="5">
    <location>
        <begin position="251"/>
        <end position="260"/>
    </location>
</feature>
<dbReference type="CDD" id="cd17546">
    <property type="entry name" value="REC_hyHK_CKI1_RcsC-like"/>
    <property type="match status" value="1"/>
</dbReference>
<dbReference type="Gene3D" id="3.30.565.10">
    <property type="entry name" value="Histidine kinase-like ATPase, C-terminal domain"/>
    <property type="match status" value="1"/>
</dbReference>
<dbReference type="Gene3D" id="3.40.50.2300">
    <property type="match status" value="1"/>
</dbReference>
<dbReference type="SUPFAM" id="SSF47384">
    <property type="entry name" value="Homodimeric domain of signal transducing histidine kinase"/>
    <property type="match status" value="1"/>
</dbReference>
<dbReference type="InterPro" id="IPR050956">
    <property type="entry name" value="2C_system_His_kinase"/>
</dbReference>
<feature type="region of interest" description="Disordered" evidence="5">
    <location>
        <begin position="423"/>
        <end position="445"/>
    </location>
</feature>
<dbReference type="PRINTS" id="PR00344">
    <property type="entry name" value="BCTRLSENSOR"/>
</dbReference>
<name>A0A9W9IXF1_9EURO</name>
<accession>A0A9W9IXF1</accession>
<dbReference type="InterPro" id="IPR036097">
    <property type="entry name" value="HisK_dim/P_sf"/>
</dbReference>
<dbReference type="Pfam" id="PF00072">
    <property type="entry name" value="Response_reg"/>
    <property type="match status" value="1"/>
</dbReference>
<dbReference type="InterPro" id="IPR003661">
    <property type="entry name" value="HisK_dim/P_dom"/>
</dbReference>
<dbReference type="Pfam" id="PF01590">
    <property type="entry name" value="GAF"/>
    <property type="match status" value="1"/>
</dbReference>
<evidence type="ECO:0000256" key="1">
    <source>
        <dbReference type="ARBA" id="ARBA00022553"/>
    </source>
</evidence>
<feature type="modified residue" description="4-aspartylphosphate" evidence="4">
    <location>
        <position position="1095"/>
    </location>
</feature>
<dbReference type="SMART" id="SM00388">
    <property type="entry name" value="HisKA"/>
    <property type="match status" value="1"/>
</dbReference>
<evidence type="ECO:0000313" key="9">
    <source>
        <dbReference type="Proteomes" id="UP001150879"/>
    </source>
</evidence>
<dbReference type="InterPro" id="IPR005467">
    <property type="entry name" value="His_kinase_dom"/>
</dbReference>
<evidence type="ECO:0000256" key="5">
    <source>
        <dbReference type="SAM" id="MobiDB-lite"/>
    </source>
</evidence>
<dbReference type="PANTHER" id="PTHR43719">
    <property type="entry name" value="TWO-COMPONENT HISTIDINE KINASE"/>
    <property type="match status" value="1"/>
</dbReference>
<dbReference type="InterPro" id="IPR003018">
    <property type="entry name" value="GAF"/>
</dbReference>
<dbReference type="InterPro" id="IPR011006">
    <property type="entry name" value="CheY-like_superfamily"/>
</dbReference>
<evidence type="ECO:0000256" key="2">
    <source>
        <dbReference type="ARBA" id="ARBA00022679"/>
    </source>
</evidence>
<dbReference type="Gene3D" id="1.10.287.130">
    <property type="match status" value="1"/>
</dbReference>
<evidence type="ECO:0000313" key="8">
    <source>
        <dbReference type="EMBL" id="KAJ5185794.1"/>
    </source>
</evidence>
<feature type="region of interest" description="Disordered" evidence="5">
    <location>
        <begin position="949"/>
        <end position="977"/>
    </location>
</feature>
<dbReference type="AlphaFoldDB" id="A0A9W9IXF1"/>
<evidence type="ECO:0000259" key="6">
    <source>
        <dbReference type="PROSITE" id="PS50109"/>
    </source>
</evidence>
<keyword evidence="3" id="KW-0418">Kinase</keyword>
<reference evidence="8" key="2">
    <citation type="journal article" date="2023" name="IMA Fungus">
        <title>Comparative genomic study of the Penicillium genus elucidates a diverse pangenome and 15 lateral gene transfer events.</title>
        <authorList>
            <person name="Petersen C."/>
            <person name="Sorensen T."/>
            <person name="Nielsen M.R."/>
            <person name="Sondergaard T.E."/>
            <person name="Sorensen J.L."/>
            <person name="Fitzpatrick D.A."/>
            <person name="Frisvad J.C."/>
            <person name="Nielsen K.L."/>
        </authorList>
    </citation>
    <scope>NUCLEOTIDE SEQUENCE</scope>
    <source>
        <strain evidence="8">IBT 16849</strain>
    </source>
</reference>
<dbReference type="InterPro" id="IPR036890">
    <property type="entry name" value="HATPase_C_sf"/>
</dbReference>
<keyword evidence="9" id="KW-1185">Reference proteome</keyword>
<keyword evidence="2" id="KW-0808">Transferase</keyword>
<dbReference type="SUPFAM" id="SSF55781">
    <property type="entry name" value="GAF domain-like"/>
    <property type="match status" value="1"/>
</dbReference>
<feature type="region of interest" description="Disordered" evidence="5">
    <location>
        <begin position="229"/>
        <end position="324"/>
    </location>
</feature>
<dbReference type="Pfam" id="PF00512">
    <property type="entry name" value="HisKA"/>
    <property type="match status" value="1"/>
</dbReference>
<organism evidence="8 9">
    <name type="scientific">Penicillium cf. griseofulvum</name>
    <dbReference type="NCBI Taxonomy" id="2972120"/>
    <lineage>
        <taxon>Eukaryota</taxon>
        <taxon>Fungi</taxon>
        <taxon>Dikarya</taxon>
        <taxon>Ascomycota</taxon>
        <taxon>Pezizomycotina</taxon>
        <taxon>Eurotiomycetes</taxon>
        <taxon>Eurotiomycetidae</taxon>
        <taxon>Eurotiales</taxon>
        <taxon>Aspergillaceae</taxon>
        <taxon>Penicillium</taxon>
    </lineage>
</organism>
<keyword evidence="1 4" id="KW-0597">Phosphoprotein</keyword>
<dbReference type="SUPFAM" id="SSF52172">
    <property type="entry name" value="CheY-like"/>
    <property type="match status" value="1"/>
</dbReference>
<feature type="compositionally biased region" description="Low complexity" evidence="5">
    <location>
        <begin position="963"/>
        <end position="976"/>
    </location>
</feature>
<dbReference type="EMBL" id="JAPQKP010000006">
    <property type="protein sequence ID" value="KAJ5185794.1"/>
    <property type="molecule type" value="Genomic_DNA"/>
</dbReference>
<dbReference type="InterPro" id="IPR003594">
    <property type="entry name" value="HATPase_dom"/>
</dbReference>
<dbReference type="InterPro" id="IPR029016">
    <property type="entry name" value="GAF-like_dom_sf"/>
</dbReference>
<dbReference type="InterPro" id="IPR004358">
    <property type="entry name" value="Sig_transdc_His_kin-like_C"/>
</dbReference>